<accession>A0A5B8M0T0</accession>
<dbReference type="Gene3D" id="1.10.357.10">
    <property type="entry name" value="Tetracycline Repressor, domain 2"/>
    <property type="match status" value="1"/>
</dbReference>
<sequence length="199" mass="21062">MPTGVALQDPREQLFAAADRVMLRDGPGALTSRAVTEELGVAKGVLHRHFVDFDDFLVELVGAHLRGLSVIAHELERRVGTLTVVANTRFALTGAFDALGLAVVSLVIGRDEVRRRLRGTAAGGIPYLAEIVELLADYLEVEKRQGRLAATADPRTIAVTLTGTSHLLFAGELGGLPDESAVDEVVESVLVGALPGVGH</sequence>
<keyword evidence="7" id="KW-1185">Reference proteome</keyword>
<feature type="DNA-binding region" description="H-T-H motif" evidence="4">
    <location>
        <begin position="31"/>
        <end position="50"/>
    </location>
</feature>
<dbReference type="GO" id="GO:0003700">
    <property type="term" value="F:DNA-binding transcription factor activity"/>
    <property type="evidence" value="ECO:0007669"/>
    <property type="project" value="TreeGrafter"/>
</dbReference>
<organism evidence="6 7">
    <name type="scientific">Humibacter ginsenosidimutans</name>
    <dbReference type="NCBI Taxonomy" id="2599293"/>
    <lineage>
        <taxon>Bacteria</taxon>
        <taxon>Bacillati</taxon>
        <taxon>Actinomycetota</taxon>
        <taxon>Actinomycetes</taxon>
        <taxon>Micrococcales</taxon>
        <taxon>Microbacteriaceae</taxon>
        <taxon>Humibacter</taxon>
    </lineage>
</organism>
<evidence type="ECO:0000259" key="5">
    <source>
        <dbReference type="PROSITE" id="PS50977"/>
    </source>
</evidence>
<dbReference type="OrthoDB" id="5068503at2"/>
<dbReference type="EMBL" id="CP042305">
    <property type="protein sequence ID" value="QDZ13534.1"/>
    <property type="molecule type" value="Genomic_DNA"/>
</dbReference>
<dbReference type="InterPro" id="IPR050109">
    <property type="entry name" value="HTH-type_TetR-like_transc_reg"/>
</dbReference>
<dbReference type="InterPro" id="IPR009057">
    <property type="entry name" value="Homeodomain-like_sf"/>
</dbReference>
<dbReference type="Pfam" id="PF00440">
    <property type="entry name" value="TetR_N"/>
    <property type="match status" value="1"/>
</dbReference>
<name>A0A5B8M0T0_9MICO</name>
<dbReference type="GO" id="GO:0000976">
    <property type="term" value="F:transcription cis-regulatory region binding"/>
    <property type="evidence" value="ECO:0007669"/>
    <property type="project" value="TreeGrafter"/>
</dbReference>
<dbReference type="Proteomes" id="UP000320216">
    <property type="component" value="Chromosome"/>
</dbReference>
<proteinExistence type="predicted"/>
<dbReference type="PANTHER" id="PTHR30055:SF238">
    <property type="entry name" value="MYCOFACTOCIN BIOSYNTHESIS TRANSCRIPTIONAL REGULATOR MFTR-RELATED"/>
    <property type="match status" value="1"/>
</dbReference>
<keyword evidence="1" id="KW-0805">Transcription regulation</keyword>
<evidence type="ECO:0000313" key="6">
    <source>
        <dbReference type="EMBL" id="QDZ13534.1"/>
    </source>
</evidence>
<dbReference type="RefSeq" id="WP_146317547.1">
    <property type="nucleotide sequence ID" value="NZ_CP042305.1"/>
</dbReference>
<feature type="domain" description="HTH tetR-type" evidence="5">
    <location>
        <begin position="8"/>
        <end position="68"/>
    </location>
</feature>
<dbReference type="PANTHER" id="PTHR30055">
    <property type="entry name" value="HTH-TYPE TRANSCRIPTIONAL REGULATOR RUTR"/>
    <property type="match status" value="1"/>
</dbReference>
<keyword evidence="3" id="KW-0804">Transcription</keyword>
<dbReference type="KEGG" id="huw:FPZ11_00790"/>
<keyword evidence="2 4" id="KW-0238">DNA-binding</keyword>
<evidence type="ECO:0000313" key="7">
    <source>
        <dbReference type="Proteomes" id="UP000320216"/>
    </source>
</evidence>
<dbReference type="SUPFAM" id="SSF46689">
    <property type="entry name" value="Homeodomain-like"/>
    <property type="match status" value="1"/>
</dbReference>
<protein>
    <submittedName>
        <fullName evidence="6">TetR/AcrR family transcriptional regulator</fullName>
    </submittedName>
</protein>
<dbReference type="PROSITE" id="PS50977">
    <property type="entry name" value="HTH_TETR_2"/>
    <property type="match status" value="1"/>
</dbReference>
<gene>
    <name evidence="6" type="ORF">FPZ11_00790</name>
</gene>
<dbReference type="InterPro" id="IPR001647">
    <property type="entry name" value="HTH_TetR"/>
</dbReference>
<evidence type="ECO:0000256" key="3">
    <source>
        <dbReference type="ARBA" id="ARBA00023163"/>
    </source>
</evidence>
<reference evidence="6 7" key="1">
    <citation type="submission" date="2019-07" db="EMBL/GenBank/DDBJ databases">
        <title>Full genome sequence of Humibacter sp. WJ7-1.</title>
        <authorList>
            <person name="Im W.-T."/>
        </authorList>
    </citation>
    <scope>NUCLEOTIDE SEQUENCE [LARGE SCALE GENOMIC DNA]</scope>
    <source>
        <strain evidence="6 7">WJ7-1</strain>
    </source>
</reference>
<evidence type="ECO:0000256" key="4">
    <source>
        <dbReference type="PROSITE-ProRule" id="PRU00335"/>
    </source>
</evidence>
<evidence type="ECO:0000256" key="2">
    <source>
        <dbReference type="ARBA" id="ARBA00023125"/>
    </source>
</evidence>
<dbReference type="AlphaFoldDB" id="A0A5B8M0T0"/>
<evidence type="ECO:0000256" key="1">
    <source>
        <dbReference type="ARBA" id="ARBA00023015"/>
    </source>
</evidence>